<proteinExistence type="predicted"/>
<dbReference type="InterPro" id="IPR039421">
    <property type="entry name" value="Type_1_exporter"/>
</dbReference>
<dbReference type="Gene3D" id="1.20.1560.10">
    <property type="entry name" value="ABC transporter type 1, transmembrane domain"/>
    <property type="match status" value="1"/>
</dbReference>
<dbReference type="GO" id="GO:0005524">
    <property type="term" value="F:ATP binding"/>
    <property type="evidence" value="ECO:0007669"/>
    <property type="project" value="InterPro"/>
</dbReference>
<dbReference type="SUPFAM" id="SSF52540">
    <property type="entry name" value="P-loop containing nucleoside triphosphate hydrolases"/>
    <property type="match status" value="1"/>
</dbReference>
<protein>
    <submittedName>
        <fullName evidence="9">ABC transporter transmembrane region</fullName>
    </submittedName>
</protein>
<evidence type="ECO:0000313" key="10">
    <source>
        <dbReference type="Proteomes" id="UP000010301"/>
    </source>
</evidence>
<organism evidence="9 10">
    <name type="scientific">Gleimia coleocanis DSM 15436</name>
    <dbReference type="NCBI Taxonomy" id="525245"/>
    <lineage>
        <taxon>Bacteria</taxon>
        <taxon>Bacillati</taxon>
        <taxon>Actinomycetota</taxon>
        <taxon>Actinomycetes</taxon>
        <taxon>Actinomycetales</taxon>
        <taxon>Actinomycetaceae</taxon>
        <taxon>Gleimia</taxon>
    </lineage>
</organism>
<dbReference type="PANTHER" id="PTHR43394">
    <property type="entry name" value="ATP-DEPENDENT PERMEASE MDL1, MITOCHONDRIAL"/>
    <property type="match status" value="1"/>
</dbReference>
<feature type="transmembrane region" description="Helical" evidence="6">
    <location>
        <begin position="211"/>
        <end position="229"/>
    </location>
</feature>
<dbReference type="PROSITE" id="PS50893">
    <property type="entry name" value="ABC_TRANSPORTER_2"/>
    <property type="match status" value="1"/>
</dbReference>
<dbReference type="RefSeq" id="WP_006546489.1">
    <property type="nucleotide sequence ID" value="NZ_DS999543.1"/>
</dbReference>
<feature type="transmembrane region" description="Helical" evidence="6">
    <location>
        <begin position="93"/>
        <end position="112"/>
    </location>
</feature>
<dbReference type="InterPro" id="IPR003439">
    <property type="entry name" value="ABC_transporter-like_ATP-bd"/>
</dbReference>
<keyword evidence="4 6" id="KW-0472">Membrane</keyword>
<feature type="transmembrane region" description="Helical" evidence="6">
    <location>
        <begin position="235"/>
        <end position="254"/>
    </location>
</feature>
<keyword evidence="10" id="KW-1185">Reference proteome</keyword>
<sequence>MEAETFESARESQEANGTQMQSTVDKHTPSVPYTAQQMEENLRKRAHEQNVVLPPIAREPNYRYKPLRILEGEADVLPSKPGPLAAFVLKRNWLYIIIGSLIAIIANVASIFSAEAVGNLVDSGVEGGFGTYLIWPSLYVLALILIAAITSSLGQMFGIATWFSGTATVARSLSHRVAKRGISIHSKKETGDVVASATADVDYVGSTQWEMMEIISASVATVVVAYLMLEVDVTLGLMVIIGMPIIGLITSLVIKPLQEKQGLQRQAQGELTTLSTDAVTGLRVLRGMGGEDQFMRQFEEKNQEVAEKGFQVAVPQSLLTTFETSLPSIFVAFVVGYAALLVFDGDITVGQLLAFYAYTEYLDAPITALTWVIQAGTRAWVGVKKIASIFAVPGVVNAKLADGSTVNYATADLTDVNSGITVKSGLLTALVSAEPEDAASLATRLGRMDDTHEIRYGATDARKLDLNHLRKHVILSSTDYHLFAGTLRDNVMGSQWRHWPTPNLKEMIYAEVIENASREEIFTAPIWESEADPQVLAAIHNADATDIMEALPGQLDGLISEKGRSLSGGQKQRICLARALFANPDVLILVEPTSSVDSHTENRIAKNLAKARNGQTTLVVTTSPLILEHCDEVIVMGVDGKEIARGTHAELSQAESNSAHAYQHIVSRTTGGEA</sequence>
<evidence type="ECO:0000256" key="3">
    <source>
        <dbReference type="ARBA" id="ARBA00022989"/>
    </source>
</evidence>
<dbReference type="GO" id="GO:0015421">
    <property type="term" value="F:ABC-type oligopeptide transporter activity"/>
    <property type="evidence" value="ECO:0007669"/>
    <property type="project" value="TreeGrafter"/>
</dbReference>
<evidence type="ECO:0000256" key="6">
    <source>
        <dbReference type="SAM" id="Phobius"/>
    </source>
</evidence>
<comment type="caution">
    <text evidence="9">The sequence shown here is derived from an EMBL/GenBank/DDBJ whole genome shotgun (WGS) entry which is preliminary data.</text>
</comment>
<dbReference type="GO" id="GO:0005886">
    <property type="term" value="C:plasma membrane"/>
    <property type="evidence" value="ECO:0007669"/>
    <property type="project" value="UniProtKB-SubCell"/>
</dbReference>
<dbReference type="InterPro" id="IPR027417">
    <property type="entry name" value="P-loop_NTPase"/>
</dbReference>
<dbReference type="AlphaFoldDB" id="C0W0X4"/>
<dbReference type="InterPro" id="IPR011527">
    <property type="entry name" value="ABC1_TM_dom"/>
</dbReference>
<gene>
    <name evidence="9" type="ORF">HMPREF0044_0717</name>
</gene>
<feature type="compositionally biased region" description="Polar residues" evidence="5">
    <location>
        <begin position="14"/>
        <end position="23"/>
    </location>
</feature>
<feature type="domain" description="ABC transmembrane type-1" evidence="8">
    <location>
        <begin position="97"/>
        <end position="378"/>
    </location>
</feature>
<keyword evidence="2 6" id="KW-0812">Transmembrane</keyword>
<keyword evidence="3 6" id="KW-1133">Transmembrane helix</keyword>
<feature type="region of interest" description="Disordered" evidence="5">
    <location>
        <begin position="1"/>
        <end position="31"/>
    </location>
</feature>
<evidence type="ECO:0000256" key="2">
    <source>
        <dbReference type="ARBA" id="ARBA00022692"/>
    </source>
</evidence>
<dbReference type="OrthoDB" id="4966664at2"/>
<evidence type="ECO:0000256" key="5">
    <source>
        <dbReference type="SAM" id="MobiDB-lite"/>
    </source>
</evidence>
<evidence type="ECO:0000256" key="4">
    <source>
        <dbReference type="ARBA" id="ARBA00023136"/>
    </source>
</evidence>
<dbReference type="Pfam" id="PF00005">
    <property type="entry name" value="ABC_tran"/>
    <property type="match status" value="1"/>
</dbReference>
<dbReference type="Gene3D" id="3.40.50.300">
    <property type="entry name" value="P-loop containing nucleotide triphosphate hydrolases"/>
    <property type="match status" value="1"/>
</dbReference>
<dbReference type="PROSITE" id="PS00211">
    <property type="entry name" value="ABC_TRANSPORTER_1"/>
    <property type="match status" value="1"/>
</dbReference>
<dbReference type="eggNOG" id="COG1132">
    <property type="taxonomic scope" value="Bacteria"/>
</dbReference>
<dbReference type="GO" id="GO:0016887">
    <property type="term" value="F:ATP hydrolysis activity"/>
    <property type="evidence" value="ECO:0007669"/>
    <property type="project" value="InterPro"/>
</dbReference>
<evidence type="ECO:0000259" key="8">
    <source>
        <dbReference type="PROSITE" id="PS50929"/>
    </source>
</evidence>
<feature type="transmembrane region" description="Helical" evidence="6">
    <location>
        <begin position="326"/>
        <end position="343"/>
    </location>
</feature>
<dbReference type="HOGENOM" id="CLU_000604_84_3_11"/>
<feature type="transmembrane region" description="Helical" evidence="6">
    <location>
        <begin position="132"/>
        <end position="153"/>
    </location>
</feature>
<dbReference type="InterPro" id="IPR036640">
    <property type="entry name" value="ABC1_TM_sf"/>
</dbReference>
<dbReference type="Proteomes" id="UP000010301">
    <property type="component" value="Unassembled WGS sequence"/>
</dbReference>
<dbReference type="InterPro" id="IPR017871">
    <property type="entry name" value="ABC_transporter-like_CS"/>
</dbReference>
<dbReference type="PROSITE" id="PS50929">
    <property type="entry name" value="ABC_TM1F"/>
    <property type="match status" value="1"/>
</dbReference>
<dbReference type="PANTHER" id="PTHR43394:SF1">
    <property type="entry name" value="ATP-BINDING CASSETTE SUB-FAMILY B MEMBER 10, MITOCHONDRIAL"/>
    <property type="match status" value="1"/>
</dbReference>
<dbReference type="STRING" id="525245.HMPREF0044_0717"/>
<dbReference type="EMBL" id="ACFG01000030">
    <property type="protein sequence ID" value="EEH63698.1"/>
    <property type="molecule type" value="Genomic_DNA"/>
</dbReference>
<feature type="domain" description="ABC transporter" evidence="7">
    <location>
        <begin position="398"/>
        <end position="664"/>
    </location>
</feature>
<evidence type="ECO:0000313" key="9">
    <source>
        <dbReference type="EMBL" id="EEH63698.1"/>
    </source>
</evidence>
<dbReference type="SUPFAM" id="SSF90123">
    <property type="entry name" value="ABC transporter transmembrane region"/>
    <property type="match status" value="1"/>
</dbReference>
<evidence type="ECO:0000259" key="7">
    <source>
        <dbReference type="PROSITE" id="PS50893"/>
    </source>
</evidence>
<dbReference type="Pfam" id="PF00664">
    <property type="entry name" value="ABC_membrane"/>
    <property type="match status" value="1"/>
</dbReference>
<reference evidence="9 10" key="1">
    <citation type="submission" date="2009-01" db="EMBL/GenBank/DDBJ databases">
        <authorList>
            <person name="Qin X."/>
            <person name="Bachman B."/>
            <person name="Battles P."/>
            <person name="Bell A."/>
            <person name="Bess C."/>
            <person name="Bickham C."/>
            <person name="Chaboub L."/>
            <person name="Chen D."/>
            <person name="Coyle M."/>
            <person name="Deiros D.R."/>
            <person name="Dinh H."/>
            <person name="Forbes L."/>
            <person name="Fowler G."/>
            <person name="Francisco L."/>
            <person name="Fu Q."/>
            <person name="Gubbala S."/>
            <person name="Hale W."/>
            <person name="Han Y."/>
            <person name="Hemphill L."/>
            <person name="Highlander S.K."/>
            <person name="Hirani K."/>
            <person name="Hogues M."/>
            <person name="Jackson L."/>
            <person name="Jakkamsetti A."/>
            <person name="Javaid M."/>
            <person name="Jiang H."/>
            <person name="Korchina V."/>
            <person name="Kovar C."/>
            <person name="Lara F."/>
            <person name="Lee S."/>
            <person name="Mata R."/>
            <person name="Mathew T."/>
            <person name="Moen C."/>
            <person name="Morales K."/>
            <person name="Munidasa M."/>
            <person name="Nazareth L."/>
            <person name="Ngo R."/>
            <person name="Nguyen L."/>
            <person name="Okwuonu G."/>
            <person name="Ongeri F."/>
            <person name="Patil S."/>
            <person name="Petrosino J."/>
            <person name="Pham C."/>
            <person name="Pham P."/>
            <person name="Pu L.-L."/>
            <person name="Puazo M."/>
            <person name="Raj R."/>
            <person name="Reid J."/>
            <person name="Rouhana J."/>
            <person name="Saada N."/>
            <person name="Shang Y."/>
            <person name="Simmons D."/>
            <person name="Thornton R."/>
            <person name="Warren J."/>
            <person name="Weissenberger G."/>
            <person name="Zhang J."/>
            <person name="Zhang L."/>
            <person name="Zhou C."/>
            <person name="Zhu D."/>
            <person name="Muzny D."/>
            <person name="Worley K."/>
            <person name="Gibbs R."/>
        </authorList>
    </citation>
    <scope>NUCLEOTIDE SEQUENCE [LARGE SCALE GENOMIC DNA]</scope>
    <source>
        <strain evidence="9 10">DSM 15436</strain>
    </source>
</reference>
<comment type="subcellular location">
    <subcellularLocation>
        <location evidence="1">Cell membrane</location>
        <topology evidence="1">Multi-pass membrane protein</topology>
    </subcellularLocation>
</comment>
<name>C0W0X4_9ACTO</name>
<evidence type="ECO:0000256" key="1">
    <source>
        <dbReference type="ARBA" id="ARBA00004651"/>
    </source>
</evidence>
<accession>C0W0X4</accession>